<dbReference type="InterPro" id="IPR050204">
    <property type="entry name" value="AraC_XylS_family_regulators"/>
</dbReference>
<dbReference type="SMART" id="SM00342">
    <property type="entry name" value="HTH_ARAC"/>
    <property type="match status" value="1"/>
</dbReference>
<dbReference type="GO" id="GO:0003700">
    <property type="term" value="F:DNA-binding transcription factor activity"/>
    <property type="evidence" value="ECO:0007669"/>
    <property type="project" value="InterPro"/>
</dbReference>
<evidence type="ECO:0000313" key="6">
    <source>
        <dbReference type="EMBL" id="AJD50427.1"/>
    </source>
</evidence>
<dbReference type="PROSITE" id="PS01124">
    <property type="entry name" value="HTH_ARAC_FAMILY_2"/>
    <property type="match status" value="1"/>
</dbReference>
<evidence type="ECO:0000256" key="4">
    <source>
        <dbReference type="ARBA" id="ARBA00023163"/>
    </source>
</evidence>
<evidence type="ECO:0000313" key="7">
    <source>
        <dbReference type="Proteomes" id="UP000007127"/>
    </source>
</evidence>
<dbReference type="Gene3D" id="2.60.120.10">
    <property type="entry name" value="Jelly Rolls"/>
    <property type="match status" value="1"/>
</dbReference>
<evidence type="ECO:0000259" key="5">
    <source>
        <dbReference type="PROSITE" id="PS01124"/>
    </source>
</evidence>
<dbReference type="InterPro" id="IPR014710">
    <property type="entry name" value="RmlC-like_jellyroll"/>
</dbReference>
<dbReference type="InterPro" id="IPR003313">
    <property type="entry name" value="AraC-bd"/>
</dbReference>
<reference evidence="6 7" key="1">
    <citation type="journal article" date="2012" name="J. Bacteriol.">
        <title>Genome sequence of Thalassospira xiamenensis type strain M-5.</title>
        <authorList>
            <person name="Lai Q."/>
            <person name="Shao Z."/>
        </authorList>
    </citation>
    <scope>NUCLEOTIDE SEQUENCE [LARGE SCALE GENOMIC DNA]</scope>
    <source>
        <strain evidence="6 7">M-5</strain>
    </source>
</reference>
<keyword evidence="2" id="KW-0238">DNA-binding</keyword>
<dbReference type="Pfam" id="PF02311">
    <property type="entry name" value="AraC_binding"/>
    <property type="match status" value="1"/>
</dbReference>
<keyword evidence="1" id="KW-0805">Transcription regulation</keyword>
<feature type="domain" description="HTH araC/xylS-type" evidence="5">
    <location>
        <begin position="271"/>
        <end position="368"/>
    </location>
</feature>
<dbReference type="InterPro" id="IPR009057">
    <property type="entry name" value="Homeodomain-like_sf"/>
</dbReference>
<dbReference type="AlphaFoldDB" id="A0AB72U889"/>
<dbReference type="EMBL" id="CP004388">
    <property type="protein sequence ID" value="AJD50427.1"/>
    <property type="molecule type" value="Genomic_DNA"/>
</dbReference>
<dbReference type="InterPro" id="IPR018060">
    <property type="entry name" value="HTH_AraC"/>
</dbReference>
<dbReference type="SUPFAM" id="SSF46689">
    <property type="entry name" value="Homeodomain-like"/>
    <property type="match status" value="2"/>
</dbReference>
<evidence type="ECO:0000256" key="2">
    <source>
        <dbReference type="ARBA" id="ARBA00023125"/>
    </source>
</evidence>
<gene>
    <name evidence="6" type="ORF">TH3_01505</name>
</gene>
<keyword evidence="4" id="KW-0804">Transcription</keyword>
<protein>
    <recommendedName>
        <fullName evidence="5">HTH araC/xylS-type domain-containing protein</fullName>
    </recommendedName>
</protein>
<organism evidence="6 7">
    <name type="scientific">Thalassospira xiamenensis M-5 = DSM 17429</name>
    <dbReference type="NCBI Taxonomy" id="1123366"/>
    <lineage>
        <taxon>Bacteria</taxon>
        <taxon>Pseudomonadati</taxon>
        <taxon>Pseudomonadota</taxon>
        <taxon>Alphaproteobacteria</taxon>
        <taxon>Rhodospirillales</taxon>
        <taxon>Thalassospiraceae</taxon>
        <taxon>Thalassospira</taxon>
    </lineage>
</organism>
<accession>A0AB72U889</accession>
<dbReference type="KEGG" id="txi:TH3_01505"/>
<dbReference type="GO" id="GO:0043565">
    <property type="term" value="F:sequence-specific DNA binding"/>
    <property type="evidence" value="ECO:0007669"/>
    <property type="project" value="InterPro"/>
</dbReference>
<keyword evidence="3" id="KW-0010">Activator</keyword>
<dbReference type="SUPFAM" id="SSF51215">
    <property type="entry name" value="Regulatory protein AraC"/>
    <property type="match status" value="1"/>
</dbReference>
<dbReference type="InterPro" id="IPR037923">
    <property type="entry name" value="HTH-like"/>
</dbReference>
<name>A0AB72U889_9PROT</name>
<dbReference type="Pfam" id="PF12833">
    <property type="entry name" value="HTH_18"/>
    <property type="match status" value="1"/>
</dbReference>
<dbReference type="InterPro" id="IPR018062">
    <property type="entry name" value="HTH_AraC-typ_CS"/>
</dbReference>
<dbReference type="Proteomes" id="UP000007127">
    <property type="component" value="Chromosome"/>
</dbReference>
<dbReference type="PANTHER" id="PTHR46796">
    <property type="entry name" value="HTH-TYPE TRANSCRIPTIONAL ACTIVATOR RHAS-RELATED"/>
    <property type="match status" value="1"/>
</dbReference>
<dbReference type="Gene3D" id="1.10.10.60">
    <property type="entry name" value="Homeodomain-like"/>
    <property type="match status" value="1"/>
</dbReference>
<evidence type="ECO:0000256" key="1">
    <source>
        <dbReference type="ARBA" id="ARBA00023015"/>
    </source>
</evidence>
<evidence type="ECO:0000256" key="3">
    <source>
        <dbReference type="ARBA" id="ARBA00023159"/>
    </source>
</evidence>
<dbReference type="RefSeq" id="WP_007089163.1">
    <property type="nucleotide sequence ID" value="NZ_CP004388.1"/>
</dbReference>
<sequence>MGTFECSFEHLPRRKIPDTKALYTIVQAHHIRMSAALSGKIYTLFTDSFLVDQTGKTGKCIGDNIVQAERPSDVYTCAMAHSLRHDPSRGARKSNPSREVARHWRAADGIDLFEADYKRFSFPKHSHDYYAFGTILNGAEQFMTGGTNYVAKRGQLLMMNPMQVHDGGPASDDGYQYQIMFIAPEIFGDLVAELSPNSTGLPFFGNHVVDDPELHLQLQSLHRMFRPDLDQSATLLERDSQLLYSAARLALRHADAPPFSYQPGSEDKRVRAVIDYMADHLDANISLDELASLTGLSRFHLLRVFRHATGLPPHTYFNHMRLRRAKRMLFDGFGIADVAAATGYADQSHLNRHFKTMWGVSPGAFIAGLPPTAKKSR</sequence>
<proteinExistence type="predicted"/>
<dbReference type="PANTHER" id="PTHR46796:SF2">
    <property type="entry name" value="TRANSCRIPTIONAL REGULATORY PROTEIN"/>
    <property type="match status" value="1"/>
</dbReference>
<dbReference type="GeneID" id="31926008"/>
<dbReference type="PROSITE" id="PS00041">
    <property type="entry name" value="HTH_ARAC_FAMILY_1"/>
    <property type="match status" value="1"/>
</dbReference>